<name>A0A7C9IWA7_9BACT</name>
<protein>
    <submittedName>
        <fullName evidence="1">Uncharacterized protein</fullName>
    </submittedName>
</protein>
<dbReference type="EMBL" id="WVUD01000038">
    <property type="protein sequence ID" value="MYL84643.1"/>
    <property type="molecule type" value="Genomic_DNA"/>
</dbReference>
<dbReference type="SUPFAM" id="SSF51182">
    <property type="entry name" value="RmlC-like cupins"/>
    <property type="match status" value="1"/>
</dbReference>
<gene>
    <name evidence="1" type="ORF">GTA51_16105</name>
</gene>
<reference evidence="1 2" key="1">
    <citation type="submission" date="2020-01" db="EMBL/GenBank/DDBJ databases">
        <title>Genome sequence of Desulfovibrio aerotolerans DSM 16695(T).</title>
        <authorList>
            <person name="Karnachuk O."/>
            <person name="Avakyan M."/>
            <person name="Mardanov A."/>
            <person name="Kadnikov V."/>
            <person name="Ravin N."/>
        </authorList>
    </citation>
    <scope>NUCLEOTIDE SEQUENCE [LARGE SCALE GENOMIC DNA]</scope>
    <source>
        <strain evidence="1 2">DSM 16695</strain>
    </source>
</reference>
<evidence type="ECO:0000313" key="2">
    <source>
        <dbReference type="Proteomes" id="UP000482487"/>
    </source>
</evidence>
<dbReference type="AlphaFoldDB" id="A0A7C9IWA7"/>
<keyword evidence="2" id="KW-1185">Reference proteome</keyword>
<dbReference type="Proteomes" id="UP000482487">
    <property type="component" value="Unassembled WGS sequence"/>
</dbReference>
<comment type="caution">
    <text evidence="1">The sequence shown here is derived from an EMBL/GenBank/DDBJ whole genome shotgun (WGS) entry which is preliminary data.</text>
</comment>
<accession>A0A7C9IWA7</accession>
<organism evidence="1 2">
    <name type="scientific">Solidesulfovibrio aerotolerans</name>
    <dbReference type="NCBI Taxonomy" id="295255"/>
    <lineage>
        <taxon>Bacteria</taxon>
        <taxon>Pseudomonadati</taxon>
        <taxon>Thermodesulfobacteriota</taxon>
        <taxon>Desulfovibrionia</taxon>
        <taxon>Desulfovibrionales</taxon>
        <taxon>Desulfovibrionaceae</taxon>
        <taxon>Solidesulfovibrio</taxon>
    </lineage>
</organism>
<dbReference type="OrthoDB" id="9796518at2"/>
<sequence>MEHVIHEGQSLVIVLRTGFAAQGIHFFTPNSFSQQLGYMQRDAGYSIAPHTHNPIPRTVTWTQETLFIKSGMVRLDVYSHERCYLESLVLMPGDVVLMAAGGHGLVMLEPSEIIEVKQGPYVGEADKSHFERVLDDAVVYHVEESDDRNRT</sequence>
<proteinExistence type="predicted"/>
<dbReference type="InterPro" id="IPR011051">
    <property type="entry name" value="RmlC_Cupin_sf"/>
</dbReference>
<evidence type="ECO:0000313" key="1">
    <source>
        <dbReference type="EMBL" id="MYL84643.1"/>
    </source>
</evidence>